<dbReference type="RefSeq" id="WP_386063367.1">
    <property type="nucleotide sequence ID" value="NZ_JBHLTQ010000005.1"/>
</dbReference>
<sequence>MKDKIEHFFSNFSLTLSEKYPFDSKSYLYADYFELVALFNKGSFITVGDMLDRLNDEGILNQSTDVSDQAEQNDDEEFFVRGIFEILNQRQDLFGNDYPFKYLKETIIINDGLNNKQRTYIFLLISSNLNLFSDFQANLTNEFELLSLEALKNYLPTFAITKSFGKNNDFKGYTFDKIQQLAKIMNLEPDEFYLNTISKKGTQDLGLDIAGWIPFFDNVGNYISVFGQCACGKNWTSKLNETRRYNNFLKVYHSNIKHSIFIPYALINNNNNSFFEHHEFGTDILVFERKRVLSLIKNEEVFENFESALLVDSCLEFVENIV</sequence>
<dbReference type="Proteomes" id="UP001589832">
    <property type="component" value="Unassembled WGS sequence"/>
</dbReference>
<evidence type="ECO:0000313" key="1">
    <source>
        <dbReference type="EMBL" id="MFC0604915.1"/>
    </source>
</evidence>
<evidence type="ECO:0008006" key="3">
    <source>
        <dbReference type="Google" id="ProtNLM"/>
    </source>
</evidence>
<accession>A0ABV6Q9F1</accession>
<reference evidence="1 2" key="1">
    <citation type="submission" date="2024-09" db="EMBL/GenBank/DDBJ databases">
        <authorList>
            <person name="Sun Q."/>
            <person name="Mori K."/>
        </authorList>
    </citation>
    <scope>NUCLEOTIDE SEQUENCE [LARGE SCALE GENOMIC DNA]</scope>
    <source>
        <strain evidence="1 2">NCAIM B.02481</strain>
    </source>
</reference>
<comment type="caution">
    <text evidence="1">The sequence shown here is derived from an EMBL/GenBank/DDBJ whole genome shotgun (WGS) entry which is preliminary data.</text>
</comment>
<organism evidence="1 2">
    <name type="scientific">Winogradskyella pulchriflava</name>
    <dbReference type="NCBI Taxonomy" id="1110688"/>
    <lineage>
        <taxon>Bacteria</taxon>
        <taxon>Pseudomonadati</taxon>
        <taxon>Bacteroidota</taxon>
        <taxon>Flavobacteriia</taxon>
        <taxon>Flavobacteriales</taxon>
        <taxon>Flavobacteriaceae</taxon>
        <taxon>Winogradskyella</taxon>
    </lineage>
</organism>
<evidence type="ECO:0000313" key="2">
    <source>
        <dbReference type="Proteomes" id="UP001589832"/>
    </source>
</evidence>
<dbReference type="EMBL" id="JBHLTQ010000005">
    <property type="protein sequence ID" value="MFC0604915.1"/>
    <property type="molecule type" value="Genomic_DNA"/>
</dbReference>
<proteinExistence type="predicted"/>
<name>A0ABV6Q9F1_9FLAO</name>
<gene>
    <name evidence="1" type="ORF">ACFFGA_10155</name>
</gene>
<protein>
    <recommendedName>
        <fullName evidence="3">Restriction endonuclease</fullName>
    </recommendedName>
</protein>
<keyword evidence="2" id="KW-1185">Reference proteome</keyword>